<dbReference type="AlphaFoldDB" id="A0AAD9XH38"/>
<protein>
    <submittedName>
        <fullName evidence="1">Uncharacterized protein</fullName>
    </submittedName>
</protein>
<dbReference type="EMBL" id="JANJYI010000002">
    <property type="protein sequence ID" value="KAK2659212.1"/>
    <property type="molecule type" value="Genomic_DNA"/>
</dbReference>
<reference evidence="1" key="1">
    <citation type="journal article" date="2023" name="Plant J.">
        <title>Genome sequences and population genomics provide insights into the demographic history, inbreeding, and mutation load of two 'living fossil' tree species of Dipteronia.</title>
        <authorList>
            <person name="Feng Y."/>
            <person name="Comes H.P."/>
            <person name="Chen J."/>
            <person name="Zhu S."/>
            <person name="Lu R."/>
            <person name="Zhang X."/>
            <person name="Li P."/>
            <person name="Qiu J."/>
            <person name="Olsen K.M."/>
            <person name="Qiu Y."/>
        </authorList>
    </citation>
    <scope>NUCLEOTIDE SEQUENCE</scope>
    <source>
        <strain evidence="1">KIB01</strain>
    </source>
</reference>
<dbReference type="Proteomes" id="UP001280121">
    <property type="component" value="Unassembled WGS sequence"/>
</dbReference>
<name>A0AAD9XH38_9ROSI</name>
<proteinExistence type="predicted"/>
<keyword evidence="2" id="KW-1185">Reference proteome</keyword>
<evidence type="ECO:0000313" key="2">
    <source>
        <dbReference type="Proteomes" id="UP001280121"/>
    </source>
</evidence>
<evidence type="ECO:0000313" key="1">
    <source>
        <dbReference type="EMBL" id="KAK2659212.1"/>
    </source>
</evidence>
<comment type="caution">
    <text evidence="1">The sequence shown here is derived from an EMBL/GenBank/DDBJ whole genome shotgun (WGS) entry which is preliminary data.</text>
</comment>
<sequence length="86" mass="9969">MMICSEQNRFHTPELINSNSQPETRHDDLRLSTPEALKANPDCRLMKTNHSKQNCLLMSHGCDCELGAIHWRKKRVRHSSLQVSWA</sequence>
<gene>
    <name evidence="1" type="ORF">Ddye_005745</name>
</gene>
<organism evidence="1 2">
    <name type="scientific">Dipteronia dyeriana</name>
    <dbReference type="NCBI Taxonomy" id="168575"/>
    <lineage>
        <taxon>Eukaryota</taxon>
        <taxon>Viridiplantae</taxon>
        <taxon>Streptophyta</taxon>
        <taxon>Embryophyta</taxon>
        <taxon>Tracheophyta</taxon>
        <taxon>Spermatophyta</taxon>
        <taxon>Magnoliopsida</taxon>
        <taxon>eudicotyledons</taxon>
        <taxon>Gunneridae</taxon>
        <taxon>Pentapetalae</taxon>
        <taxon>rosids</taxon>
        <taxon>malvids</taxon>
        <taxon>Sapindales</taxon>
        <taxon>Sapindaceae</taxon>
        <taxon>Hippocastanoideae</taxon>
        <taxon>Acereae</taxon>
        <taxon>Dipteronia</taxon>
    </lineage>
</organism>
<accession>A0AAD9XH38</accession>